<evidence type="ECO:0000313" key="1">
    <source>
        <dbReference type="EMBL" id="BAY70743.1"/>
    </source>
</evidence>
<reference evidence="1 2" key="1">
    <citation type="submission" date="2017-06" db="EMBL/GenBank/DDBJ databases">
        <title>Genome sequencing of cyanobaciteial culture collection at National Institute for Environmental Studies (NIES).</title>
        <authorList>
            <person name="Hirose Y."/>
            <person name="Shimura Y."/>
            <person name="Fujisawa T."/>
            <person name="Nakamura Y."/>
            <person name="Kawachi M."/>
        </authorList>
    </citation>
    <scope>NUCLEOTIDE SEQUENCE [LARGE SCALE GENOMIC DNA]</scope>
    <source>
        <strain evidence="1 2">NIES-23</strain>
    </source>
</reference>
<accession>A0A1Z4KPG1</accession>
<organism evidence="1 2">
    <name type="scientific">Trichormus variabilis NIES-23</name>
    <dbReference type="NCBI Taxonomy" id="1973479"/>
    <lineage>
        <taxon>Bacteria</taxon>
        <taxon>Bacillati</taxon>
        <taxon>Cyanobacteriota</taxon>
        <taxon>Cyanophyceae</taxon>
        <taxon>Nostocales</taxon>
        <taxon>Nostocaceae</taxon>
        <taxon>Trichormus</taxon>
    </lineage>
</organism>
<evidence type="ECO:0000313" key="2">
    <source>
        <dbReference type="Proteomes" id="UP000217507"/>
    </source>
</evidence>
<sequence length="78" mass="8947">MSNQLFRNVSLEQQEMVVGASGKFQLYPEYPVKGKGRQEGYPEYAEVDKDFVKGDGFPKPNKPITSNGHITLNFHFYF</sequence>
<name>A0A1Z4KPG1_ANAVA</name>
<dbReference type="EMBL" id="AP018216">
    <property type="protein sequence ID" value="BAY70743.1"/>
    <property type="molecule type" value="Genomic_DNA"/>
</dbReference>
<dbReference type="Proteomes" id="UP000217507">
    <property type="component" value="Chromosome"/>
</dbReference>
<proteinExistence type="predicted"/>
<protein>
    <submittedName>
        <fullName evidence="1">Uncharacterized protein</fullName>
    </submittedName>
</protein>
<dbReference type="AlphaFoldDB" id="A0A1Z4KPG1"/>
<gene>
    <name evidence="1" type="ORF">NIES23_35510</name>
</gene>